<organism evidence="1">
    <name type="scientific">marine sediment metagenome</name>
    <dbReference type="NCBI Taxonomy" id="412755"/>
    <lineage>
        <taxon>unclassified sequences</taxon>
        <taxon>metagenomes</taxon>
        <taxon>ecological metagenomes</taxon>
    </lineage>
</organism>
<gene>
    <name evidence="1" type="ORF">LCGC14_2017270</name>
</gene>
<proteinExistence type="predicted"/>
<comment type="caution">
    <text evidence="1">The sequence shown here is derived from an EMBL/GenBank/DDBJ whole genome shotgun (WGS) entry which is preliminary data.</text>
</comment>
<accession>A0A0F9HVP2</accession>
<sequence>MRPEGWDKQRLLGTIIEKLDDYDRVLVEAGADAILKGLKRMVKEDPSKYGIERRPDLRGWFMPDSVTRKGYLVFIED</sequence>
<name>A0A0F9HVP2_9ZZZZ</name>
<protein>
    <submittedName>
        <fullName evidence="1">Uncharacterized protein</fullName>
    </submittedName>
</protein>
<reference evidence="1" key="1">
    <citation type="journal article" date="2015" name="Nature">
        <title>Complex archaea that bridge the gap between prokaryotes and eukaryotes.</title>
        <authorList>
            <person name="Spang A."/>
            <person name="Saw J.H."/>
            <person name="Jorgensen S.L."/>
            <person name="Zaremba-Niedzwiedzka K."/>
            <person name="Martijn J."/>
            <person name="Lind A.E."/>
            <person name="van Eijk R."/>
            <person name="Schleper C."/>
            <person name="Guy L."/>
            <person name="Ettema T.J."/>
        </authorList>
    </citation>
    <scope>NUCLEOTIDE SEQUENCE</scope>
</reference>
<dbReference type="EMBL" id="LAZR01023238">
    <property type="protein sequence ID" value="KKL79197.1"/>
    <property type="molecule type" value="Genomic_DNA"/>
</dbReference>
<evidence type="ECO:0000313" key="1">
    <source>
        <dbReference type="EMBL" id="KKL79197.1"/>
    </source>
</evidence>
<dbReference type="AlphaFoldDB" id="A0A0F9HVP2"/>